<feature type="binding site" evidence="6">
    <location>
        <position position="409"/>
    </location>
    <ligand>
        <name>Mg(2+)</name>
        <dbReference type="ChEBI" id="CHEBI:18420"/>
    </ligand>
</feature>
<dbReference type="NCBIfam" id="NF003918">
    <property type="entry name" value="PRK05443.1-2"/>
    <property type="match status" value="1"/>
</dbReference>
<keyword evidence="4 6" id="KW-0418">Kinase</keyword>
<dbReference type="InterPro" id="IPR024953">
    <property type="entry name" value="PP_kinase_middle"/>
</dbReference>
<evidence type="ECO:0000256" key="2">
    <source>
        <dbReference type="ARBA" id="ARBA00022679"/>
    </source>
</evidence>
<feature type="active site" description="Phosphohistidine intermediate" evidence="6">
    <location>
        <position position="439"/>
    </location>
</feature>
<feature type="binding site" evidence="6">
    <location>
        <position position="568"/>
    </location>
    <ligand>
        <name>ATP</name>
        <dbReference type="ChEBI" id="CHEBI:30616"/>
    </ligand>
</feature>
<evidence type="ECO:0000256" key="1">
    <source>
        <dbReference type="ARBA" id="ARBA00022553"/>
    </source>
</evidence>
<protein>
    <recommendedName>
        <fullName evidence="6 7">Polyphosphate kinase</fullName>
        <ecNumber evidence="6 7">2.7.4.1</ecNumber>
    </recommendedName>
    <alternativeName>
        <fullName evidence="6">ATP-polyphosphate phosphotransferase</fullName>
    </alternativeName>
    <alternativeName>
        <fullName evidence="6">Polyphosphoric acid kinase</fullName>
    </alternativeName>
</protein>
<evidence type="ECO:0000313" key="12">
    <source>
        <dbReference type="EMBL" id="UOF88606.1"/>
    </source>
</evidence>
<evidence type="ECO:0000256" key="7">
    <source>
        <dbReference type="RuleBase" id="RU003800"/>
    </source>
</evidence>
<dbReference type="HAMAP" id="MF_00347">
    <property type="entry name" value="Polyphosphate_kinase"/>
    <property type="match status" value="1"/>
</dbReference>
<feature type="binding site" evidence="6">
    <location>
        <position position="596"/>
    </location>
    <ligand>
        <name>ATP</name>
        <dbReference type="ChEBI" id="CHEBI:30616"/>
    </ligand>
</feature>
<keyword evidence="6" id="KW-0479">Metal-binding</keyword>
<dbReference type="Gene3D" id="3.30.870.10">
    <property type="entry name" value="Endonuclease Chain A"/>
    <property type="match status" value="2"/>
</dbReference>
<evidence type="ECO:0000256" key="5">
    <source>
        <dbReference type="ARBA" id="ARBA00022840"/>
    </source>
</evidence>
<dbReference type="PIRSF" id="PIRSF015589">
    <property type="entry name" value="PP_kinase"/>
    <property type="match status" value="1"/>
</dbReference>
<keyword evidence="5 6" id="KW-0067">ATP-binding</keyword>
<dbReference type="InterPro" id="IPR036832">
    <property type="entry name" value="PPK_N_dom_sf"/>
</dbReference>
<evidence type="ECO:0000259" key="11">
    <source>
        <dbReference type="Pfam" id="PF17941"/>
    </source>
</evidence>
<dbReference type="RefSeq" id="WP_347435280.1">
    <property type="nucleotide sequence ID" value="NZ_CP089291.1"/>
</dbReference>
<dbReference type="Pfam" id="PF02503">
    <property type="entry name" value="PP_kinase"/>
    <property type="match status" value="1"/>
</dbReference>
<dbReference type="NCBIfam" id="NF003917">
    <property type="entry name" value="PRK05443.1-1"/>
    <property type="match status" value="1"/>
</dbReference>
<dbReference type="CDD" id="cd09165">
    <property type="entry name" value="PLDc_PaPPK1_C1_like"/>
    <property type="match status" value="1"/>
</dbReference>
<dbReference type="CDD" id="cd09168">
    <property type="entry name" value="PLDc_PaPPK1_C2_like"/>
    <property type="match status" value="1"/>
</dbReference>
<evidence type="ECO:0000313" key="13">
    <source>
        <dbReference type="Proteomes" id="UP000830167"/>
    </source>
</evidence>
<dbReference type="InterPro" id="IPR025200">
    <property type="entry name" value="PPK_C_dom2"/>
</dbReference>
<comment type="PTM">
    <text evidence="6 7">An intermediate of this reaction is the autophosphorylated ppk in which a phosphate is covalently linked to a histidine residue through a N-P bond.</text>
</comment>
<feature type="binding site" evidence="6">
    <location>
        <position position="472"/>
    </location>
    <ligand>
        <name>ATP</name>
        <dbReference type="ChEBI" id="CHEBI:30616"/>
    </ligand>
</feature>
<dbReference type="Pfam" id="PF13090">
    <property type="entry name" value="PP_kinase_C"/>
    <property type="match status" value="1"/>
</dbReference>
<keyword evidence="2 6" id="KW-0808">Transferase</keyword>
<dbReference type="Pfam" id="PF13089">
    <property type="entry name" value="PP_kinase_N"/>
    <property type="match status" value="1"/>
</dbReference>
<dbReference type="NCBIfam" id="NF003920">
    <property type="entry name" value="PRK05443.2-1"/>
    <property type="match status" value="1"/>
</dbReference>
<dbReference type="PANTHER" id="PTHR30218:SF0">
    <property type="entry name" value="POLYPHOSPHATE KINASE"/>
    <property type="match status" value="1"/>
</dbReference>
<evidence type="ECO:0000259" key="8">
    <source>
        <dbReference type="Pfam" id="PF02503"/>
    </source>
</evidence>
<proteinExistence type="inferred from homology"/>
<keyword evidence="13" id="KW-1185">Reference proteome</keyword>
<feature type="binding site" evidence="6">
    <location>
        <position position="379"/>
    </location>
    <ligand>
        <name>Mg(2+)</name>
        <dbReference type="ChEBI" id="CHEBI:18420"/>
    </ligand>
</feature>
<comment type="catalytic activity">
    <reaction evidence="6 7">
        <text>[phosphate](n) + ATP = [phosphate](n+1) + ADP</text>
        <dbReference type="Rhea" id="RHEA:19573"/>
        <dbReference type="Rhea" id="RHEA-COMP:9859"/>
        <dbReference type="Rhea" id="RHEA-COMP:14280"/>
        <dbReference type="ChEBI" id="CHEBI:16838"/>
        <dbReference type="ChEBI" id="CHEBI:30616"/>
        <dbReference type="ChEBI" id="CHEBI:456216"/>
        <dbReference type="EC" id="2.7.4.1"/>
    </reaction>
</comment>
<dbReference type="InterPro" id="IPR025198">
    <property type="entry name" value="PPK_N_dom"/>
</dbReference>
<dbReference type="SUPFAM" id="SSF143724">
    <property type="entry name" value="PHP14-like"/>
    <property type="match status" value="1"/>
</dbReference>
<evidence type="ECO:0000256" key="6">
    <source>
        <dbReference type="HAMAP-Rule" id="MF_00347"/>
    </source>
</evidence>
<dbReference type="Gene3D" id="1.20.58.310">
    <property type="entry name" value="Polyphosphate kinase N-terminal domain"/>
    <property type="match status" value="1"/>
</dbReference>
<feature type="domain" description="Polyphosphate kinase N-terminal" evidence="9">
    <location>
        <begin position="10"/>
        <end position="116"/>
    </location>
</feature>
<keyword evidence="3 6" id="KW-0547">Nucleotide-binding</keyword>
<evidence type="ECO:0000256" key="4">
    <source>
        <dbReference type="ARBA" id="ARBA00022777"/>
    </source>
</evidence>
<keyword evidence="6" id="KW-0460">Magnesium</keyword>
<evidence type="ECO:0000259" key="10">
    <source>
        <dbReference type="Pfam" id="PF13090"/>
    </source>
</evidence>
<dbReference type="InterPro" id="IPR041108">
    <property type="entry name" value="PP_kinase_C_1"/>
</dbReference>
<name>A0ABY4CGT8_9BACL</name>
<dbReference type="Gene3D" id="3.30.1840.10">
    <property type="entry name" value="Polyphosphate kinase middle domain"/>
    <property type="match status" value="1"/>
</dbReference>
<gene>
    <name evidence="6" type="primary">ppk</name>
    <name evidence="12" type="ORF">LSG31_11625</name>
</gene>
<dbReference type="SUPFAM" id="SSF56024">
    <property type="entry name" value="Phospholipase D/nuclease"/>
    <property type="match status" value="2"/>
</dbReference>
<dbReference type="SUPFAM" id="SSF140356">
    <property type="entry name" value="PPK N-terminal domain-like"/>
    <property type="match status" value="1"/>
</dbReference>
<dbReference type="Pfam" id="PF17941">
    <property type="entry name" value="PP_kinase_C_1"/>
    <property type="match status" value="1"/>
</dbReference>
<dbReference type="InterPro" id="IPR036830">
    <property type="entry name" value="PP_kinase_middle_dom_sf"/>
</dbReference>
<feature type="domain" description="Polyphosphate kinase C-terminal" evidence="10">
    <location>
        <begin position="508"/>
        <end position="678"/>
    </location>
</feature>
<keyword evidence="1 6" id="KW-0597">Phosphoprotein</keyword>
<organism evidence="12 13">
    <name type="scientific">Fodinisporobacter ferrooxydans</name>
    <dbReference type="NCBI Taxonomy" id="2901836"/>
    <lineage>
        <taxon>Bacteria</taxon>
        <taxon>Bacillati</taxon>
        <taxon>Bacillota</taxon>
        <taxon>Bacilli</taxon>
        <taxon>Bacillales</taxon>
        <taxon>Alicyclobacillaceae</taxon>
        <taxon>Fodinisporobacter</taxon>
    </lineage>
</organism>
<feature type="domain" description="Polyphosphate kinase middle" evidence="8">
    <location>
        <begin position="126"/>
        <end position="307"/>
    </location>
</feature>
<comment type="function">
    <text evidence="6 7">Catalyzes the reversible transfer of the terminal phosphate of ATP to form a long-chain polyphosphate (polyP).</text>
</comment>
<feature type="domain" description="Polyphosphate kinase C-terminal" evidence="11">
    <location>
        <begin position="336"/>
        <end position="499"/>
    </location>
</feature>
<reference evidence="12" key="1">
    <citation type="submission" date="2021-12" db="EMBL/GenBank/DDBJ databases">
        <title>Alicyclobacillaceae gen. nov., sp. nov., isolated from chalcocite enrichment system.</title>
        <authorList>
            <person name="Jiang Z."/>
        </authorList>
    </citation>
    <scope>NUCLEOTIDE SEQUENCE</scope>
    <source>
        <strain evidence="12">MYW30-H2</strain>
    </source>
</reference>
<evidence type="ECO:0000256" key="3">
    <source>
        <dbReference type="ARBA" id="ARBA00022741"/>
    </source>
</evidence>
<dbReference type="NCBIfam" id="NF003921">
    <property type="entry name" value="PRK05443.2-2"/>
    <property type="match status" value="1"/>
</dbReference>
<dbReference type="Proteomes" id="UP000830167">
    <property type="component" value="Chromosome"/>
</dbReference>
<feature type="binding site" evidence="6">
    <location>
        <position position="48"/>
    </location>
    <ligand>
        <name>ATP</name>
        <dbReference type="ChEBI" id="CHEBI:30616"/>
    </ligand>
</feature>
<dbReference type="EMBL" id="CP089291">
    <property type="protein sequence ID" value="UOF88606.1"/>
    <property type="molecule type" value="Genomic_DNA"/>
</dbReference>
<dbReference type="PANTHER" id="PTHR30218">
    <property type="entry name" value="POLYPHOSPHATE KINASE"/>
    <property type="match status" value="1"/>
</dbReference>
<dbReference type="EC" id="2.7.4.1" evidence="6 7"/>
<dbReference type="NCBIfam" id="TIGR03705">
    <property type="entry name" value="poly_P_kin"/>
    <property type="match status" value="1"/>
</dbReference>
<dbReference type="GO" id="GO:0008976">
    <property type="term" value="F:polyphosphate kinase activity"/>
    <property type="evidence" value="ECO:0007669"/>
    <property type="project" value="UniProtKB-EC"/>
</dbReference>
<dbReference type="InterPro" id="IPR003414">
    <property type="entry name" value="PP_kinase"/>
</dbReference>
<accession>A0ABY4CGT8</accession>
<sequence length="697" mass="79611">MIDFQLPMYYINRELSWLSFNERVLEEALDAEHPLLERLKFLSITCSNLDEFFMVRVAGLKDQLKAGFQTPENKTQMTPQEQLSAISERTHRLVIHIYNVLSASIIPELKGSGIQFLQADELSANQMAFIEEYYHHHIYPVLTPLGVDASRPFPMILNRSLNLAVLLENEKHPQEPNQLFAVVQVPSVLPRSIQLPSEVGICQYILLEHVICKYMQTLFQGNRIVSVSPFRITRNVDLIFEVEDDDDLLEAIEKELKKRRKGDAVRIEVDQSMPDILIDTLKDWLELEDVDIYRIEGPIDLTFFIGFVNTIKGFQHLKYNEIKPNPPKDLIGESGIFEAIAKKDILLHHPYESFEPVIHFIRQAAEDPNVLAIKQTLYRVGGNSPVVNALMRAAENGKQVTVLVELKARFDEENNIVWAKKLEEAGCHVIYGVNGLKTHSKITLVVRQEQGTIRRYVHLGTGNYNETTARIYTDLGLFTAREEFGIDASAFFNHLSGFSEVPEWQEITTAPNGLREHFIAWIENEIAQSTKENPGRIIAKMNSLTDKEIIKALYKASCAGVKIDLIVRGICCLRPGIPGVSENIHVRSIIGRFLEHSRIYYFHNGGNEQFYLASADWMTRNMIGRVEILFPVIQENLKTKLSNILQTMLLDNTKARILQSDGSYSRQIDQGAIQINSQMHFYQEAELTIRTSNVLLH</sequence>
<evidence type="ECO:0000259" key="9">
    <source>
        <dbReference type="Pfam" id="PF13089"/>
    </source>
</evidence>
<comment type="similarity">
    <text evidence="6 7">Belongs to the polyphosphate kinase 1 (PPK1) family.</text>
</comment>
<comment type="cofactor">
    <cofactor evidence="6">
        <name>Mg(2+)</name>
        <dbReference type="ChEBI" id="CHEBI:18420"/>
    </cofactor>
</comment>